<evidence type="ECO:0000313" key="3">
    <source>
        <dbReference type="Proteomes" id="UP000007524"/>
    </source>
</evidence>
<protein>
    <submittedName>
        <fullName evidence="2">Uncharacterized protein</fullName>
    </submittedName>
</protein>
<organism evidence="2 3">
    <name type="scientific">Klebsiella phage vB_KleM_RaK2</name>
    <dbReference type="NCBI Taxonomy" id="1147094"/>
    <lineage>
        <taxon>Viruses</taxon>
        <taxon>Duplodnaviria</taxon>
        <taxon>Heunggongvirae</taxon>
        <taxon>Uroviricota</taxon>
        <taxon>Caudoviricetes</taxon>
        <taxon>Alcyoneusvirus</taxon>
        <taxon>Alcyoneusvirus RaK2</taxon>
    </lineage>
</organism>
<dbReference type="GeneID" id="14012643"/>
<accession>H6X3L2</accession>
<dbReference type="KEGG" id="vg:14012643"/>
<dbReference type="EMBL" id="JQ513383">
    <property type="protein sequence ID" value="AFA44328.1"/>
    <property type="molecule type" value="Genomic_DNA"/>
</dbReference>
<name>H6X3L2_9CAUD</name>
<sequence>MENENVQLELVDLINAAKIMEHAIKLNVFTVEELVSVAPVVSKFIKFANNALQDSQNQDSENSETTESGDVNE</sequence>
<keyword evidence="3" id="KW-1185">Reference proteome</keyword>
<gene>
    <name evidence="2" type="ORF">RaK2_00055</name>
</gene>
<evidence type="ECO:0000256" key="1">
    <source>
        <dbReference type="SAM" id="MobiDB-lite"/>
    </source>
</evidence>
<dbReference type="RefSeq" id="YP_007007210.1">
    <property type="nucleotide sequence ID" value="NC_019526.1"/>
</dbReference>
<evidence type="ECO:0000313" key="2">
    <source>
        <dbReference type="EMBL" id="AFA44328.1"/>
    </source>
</evidence>
<feature type="region of interest" description="Disordered" evidence="1">
    <location>
        <begin position="53"/>
        <end position="73"/>
    </location>
</feature>
<proteinExistence type="predicted"/>
<dbReference type="OrthoDB" id="27046at10239"/>
<dbReference type="Proteomes" id="UP000007524">
    <property type="component" value="Segment"/>
</dbReference>
<reference evidence="2 3" key="1">
    <citation type="journal article" date="2012" name="J. Virol.">
        <title>Genome of Klebsiella sp.-Infecting Bacteriophage vB_KleM_RaK2.</title>
        <authorList>
            <person name="Simoliunas E."/>
            <person name="Kaliniene L."/>
            <person name="Truncaite L."/>
            <person name="Klausa V."/>
            <person name="Zajanckauskaite A."/>
            <person name="Meskys R."/>
        </authorList>
    </citation>
    <scope>NUCLEOTIDE SEQUENCE [LARGE SCALE GENOMIC DNA]</scope>
</reference>